<dbReference type="InterPro" id="IPR011992">
    <property type="entry name" value="EF-hand-dom_pair"/>
</dbReference>
<dbReference type="AlphaFoldDB" id="A0A327JQ11"/>
<evidence type="ECO:0000256" key="1">
    <source>
        <dbReference type="SAM" id="MobiDB-lite"/>
    </source>
</evidence>
<dbReference type="EMBL" id="NPEV01000010">
    <property type="protein sequence ID" value="RAI28387.1"/>
    <property type="molecule type" value="Genomic_DNA"/>
</dbReference>
<feature type="compositionally biased region" description="Pro residues" evidence="1">
    <location>
        <begin position="96"/>
        <end position="105"/>
    </location>
</feature>
<feature type="region of interest" description="Disordered" evidence="1">
    <location>
        <begin position="32"/>
        <end position="161"/>
    </location>
</feature>
<feature type="domain" description="EF-hand" evidence="2">
    <location>
        <begin position="65"/>
        <end position="100"/>
    </location>
</feature>
<dbReference type="InterPro" id="IPR002048">
    <property type="entry name" value="EF_hand_dom"/>
</dbReference>
<dbReference type="PROSITE" id="PS00018">
    <property type="entry name" value="EF_HAND_1"/>
    <property type="match status" value="1"/>
</dbReference>
<dbReference type="Proteomes" id="UP000249299">
    <property type="component" value="Unassembled WGS sequence"/>
</dbReference>
<evidence type="ECO:0000259" key="2">
    <source>
        <dbReference type="PROSITE" id="PS50222"/>
    </source>
</evidence>
<sequence length="161" mass="16604">MRGVTSMSIGAVSGSMPDFSAMKAMMEDARAERFAKDDADGSGGLSIEEFTDAHENRPQGSAEVAGGPSVEEMFAQLDTDGDGEVTEAELEEGAPKGPPPGPPPGEFSSETFSSLLSVQEESSSGSITDLLSSGSEASSEATEEDLLSELMESLIGTEETA</sequence>
<protein>
    <recommendedName>
        <fullName evidence="2">EF-hand domain-containing protein</fullName>
    </recommendedName>
</protein>
<proteinExistence type="predicted"/>
<keyword evidence="4" id="KW-1185">Reference proteome</keyword>
<dbReference type="OrthoDB" id="7474785at2"/>
<name>A0A327JQ11_9HYPH</name>
<organism evidence="3 4">
    <name type="scientific">Rhodobium orientis</name>
    <dbReference type="NCBI Taxonomy" id="34017"/>
    <lineage>
        <taxon>Bacteria</taxon>
        <taxon>Pseudomonadati</taxon>
        <taxon>Pseudomonadota</taxon>
        <taxon>Alphaproteobacteria</taxon>
        <taxon>Hyphomicrobiales</taxon>
        <taxon>Rhodobiaceae</taxon>
        <taxon>Rhodobium</taxon>
    </lineage>
</organism>
<evidence type="ECO:0000313" key="3">
    <source>
        <dbReference type="EMBL" id="RAI28387.1"/>
    </source>
</evidence>
<comment type="caution">
    <text evidence="3">The sequence shown here is derived from an EMBL/GenBank/DDBJ whole genome shotgun (WGS) entry which is preliminary data.</text>
</comment>
<dbReference type="GO" id="GO:0005509">
    <property type="term" value="F:calcium ion binding"/>
    <property type="evidence" value="ECO:0007669"/>
    <property type="project" value="InterPro"/>
</dbReference>
<dbReference type="Gene3D" id="1.10.238.10">
    <property type="entry name" value="EF-hand"/>
    <property type="match status" value="1"/>
</dbReference>
<feature type="compositionally biased region" description="Low complexity" evidence="1">
    <location>
        <begin position="106"/>
        <end position="140"/>
    </location>
</feature>
<reference evidence="3 4" key="1">
    <citation type="submission" date="2017-07" db="EMBL/GenBank/DDBJ databases">
        <title>Draft Genome Sequences of Select Purple Nonsulfur Bacteria.</title>
        <authorList>
            <person name="Lasarre B."/>
            <person name="Mckinlay J.B."/>
        </authorList>
    </citation>
    <scope>NUCLEOTIDE SEQUENCE [LARGE SCALE GENOMIC DNA]</scope>
    <source>
        <strain evidence="3 4">DSM 11290</strain>
    </source>
</reference>
<dbReference type="Pfam" id="PF13499">
    <property type="entry name" value="EF-hand_7"/>
    <property type="match status" value="1"/>
</dbReference>
<feature type="compositionally biased region" description="Acidic residues" evidence="1">
    <location>
        <begin position="79"/>
        <end position="92"/>
    </location>
</feature>
<accession>A0A327JQ11</accession>
<dbReference type="SUPFAM" id="SSF47473">
    <property type="entry name" value="EF-hand"/>
    <property type="match status" value="1"/>
</dbReference>
<dbReference type="PROSITE" id="PS50222">
    <property type="entry name" value="EF_HAND_2"/>
    <property type="match status" value="1"/>
</dbReference>
<gene>
    <name evidence="3" type="ORF">CH339_07180</name>
</gene>
<dbReference type="InterPro" id="IPR018247">
    <property type="entry name" value="EF_Hand_1_Ca_BS"/>
</dbReference>
<evidence type="ECO:0000313" key="4">
    <source>
        <dbReference type="Proteomes" id="UP000249299"/>
    </source>
</evidence>